<reference evidence="2 3" key="1">
    <citation type="submission" date="2024-03" db="EMBL/GenBank/DDBJ databases">
        <authorList>
            <person name="Brejova B."/>
        </authorList>
    </citation>
    <scope>NUCLEOTIDE SEQUENCE [LARGE SCALE GENOMIC DNA]</scope>
    <source>
        <strain evidence="2 3">CBS 14171</strain>
    </source>
</reference>
<dbReference type="GeneID" id="92207450"/>
<keyword evidence="3" id="KW-1185">Reference proteome</keyword>
<dbReference type="Proteomes" id="UP001497383">
    <property type="component" value="Chromosome 3"/>
</dbReference>
<feature type="transmembrane region" description="Helical" evidence="1">
    <location>
        <begin position="151"/>
        <end position="172"/>
    </location>
</feature>
<proteinExistence type="predicted"/>
<feature type="transmembrane region" description="Helical" evidence="1">
    <location>
        <begin position="12"/>
        <end position="35"/>
    </location>
</feature>
<name>A0ABP0ZLG4_9ASCO</name>
<protein>
    <submittedName>
        <fullName evidence="2">Uncharacterized protein</fullName>
    </submittedName>
</protein>
<keyword evidence="1" id="KW-1133">Transmembrane helix</keyword>
<gene>
    <name evidence="2" type="ORF">LODBEIA_P22540</name>
</gene>
<evidence type="ECO:0000313" key="2">
    <source>
        <dbReference type="EMBL" id="CAK9437876.1"/>
    </source>
</evidence>
<organism evidence="2 3">
    <name type="scientific">Lodderomyces beijingensis</name>
    <dbReference type="NCBI Taxonomy" id="1775926"/>
    <lineage>
        <taxon>Eukaryota</taxon>
        <taxon>Fungi</taxon>
        <taxon>Dikarya</taxon>
        <taxon>Ascomycota</taxon>
        <taxon>Saccharomycotina</taxon>
        <taxon>Pichiomycetes</taxon>
        <taxon>Debaryomycetaceae</taxon>
        <taxon>Candida/Lodderomyces clade</taxon>
        <taxon>Lodderomyces</taxon>
    </lineage>
</organism>
<dbReference type="EMBL" id="OZ022407">
    <property type="protein sequence ID" value="CAK9437876.1"/>
    <property type="molecule type" value="Genomic_DNA"/>
</dbReference>
<keyword evidence="1" id="KW-0472">Membrane</keyword>
<sequence>MPPQSFKQHVVTNLRLVCLLLIPILAILYIIPTFITPELADNFHTNFKIVLLTKEWCQVKPWQCAVLNEDYGDPSQLLKIRFHHYDVIYVVHKNVALWDDFVINVLMHRNPMISLLRRSWANEQDEAFWGKFEESLRIANAMVNVMVFHSIWGIVFSKMWMFFVFGIAVTVLEPWERLAGPLWTILQEANTVF</sequence>
<keyword evidence="1" id="KW-0812">Transmembrane</keyword>
<evidence type="ECO:0000256" key="1">
    <source>
        <dbReference type="SAM" id="Phobius"/>
    </source>
</evidence>
<dbReference type="RefSeq" id="XP_066829192.1">
    <property type="nucleotide sequence ID" value="XM_066972233.1"/>
</dbReference>
<accession>A0ABP0ZLG4</accession>
<evidence type="ECO:0000313" key="3">
    <source>
        <dbReference type="Proteomes" id="UP001497383"/>
    </source>
</evidence>